<dbReference type="Proteomes" id="UP000291301">
    <property type="component" value="Unassembled WGS sequence"/>
</dbReference>
<feature type="DNA-binding region" description="H-T-H motif" evidence="4">
    <location>
        <begin position="37"/>
        <end position="56"/>
    </location>
</feature>
<dbReference type="EMBL" id="SJST01000009">
    <property type="protein sequence ID" value="TCD11372.1"/>
    <property type="molecule type" value="Genomic_DNA"/>
</dbReference>
<dbReference type="AlphaFoldDB" id="A0A4R0P3E2"/>
<evidence type="ECO:0000256" key="1">
    <source>
        <dbReference type="ARBA" id="ARBA00023015"/>
    </source>
</evidence>
<dbReference type="InterPro" id="IPR001647">
    <property type="entry name" value="HTH_TetR"/>
</dbReference>
<dbReference type="RefSeq" id="WP_131571289.1">
    <property type="nucleotide sequence ID" value="NZ_JAINFK010000008.1"/>
</dbReference>
<evidence type="ECO:0000256" key="3">
    <source>
        <dbReference type="ARBA" id="ARBA00023163"/>
    </source>
</evidence>
<sequence length="224" mass="24216">MVAASKEGKPYHHGDLRAALLTAAEAELIEKGVDSFSLRGTAKRAGVSHAAPAHHFRDATALLDAVAAVGFSRLADTMRGEQALAGPGKSEQFVAAGVGYVRFAIDNPEMLELMFGRSRTDGDHPDLARHAEAAFSVLVNAVGHIRGRHVFKSEEGWRDVAACWSMVHGYAQLVISGRMGFVATLEFDEQRGVIEDLMRRALPDSAFRMRDDSAVPTQSGRPSF</sequence>
<evidence type="ECO:0000259" key="5">
    <source>
        <dbReference type="PROSITE" id="PS50977"/>
    </source>
</evidence>
<dbReference type="Gene3D" id="1.10.357.10">
    <property type="entry name" value="Tetracycline Repressor, domain 2"/>
    <property type="match status" value="1"/>
</dbReference>
<dbReference type="SUPFAM" id="SSF48498">
    <property type="entry name" value="Tetracyclin repressor-like, C-terminal domain"/>
    <property type="match status" value="1"/>
</dbReference>
<dbReference type="SUPFAM" id="SSF46689">
    <property type="entry name" value="Homeodomain-like"/>
    <property type="match status" value="1"/>
</dbReference>
<evidence type="ECO:0000313" key="6">
    <source>
        <dbReference type="EMBL" id="TCD11372.1"/>
    </source>
</evidence>
<accession>A0A4R0P3E2</accession>
<dbReference type="Pfam" id="PF00440">
    <property type="entry name" value="TetR_N"/>
    <property type="match status" value="1"/>
</dbReference>
<dbReference type="Pfam" id="PF13305">
    <property type="entry name" value="TetR_C_33"/>
    <property type="match status" value="1"/>
</dbReference>
<comment type="caution">
    <text evidence="6">The sequence shown here is derived from an EMBL/GenBank/DDBJ whole genome shotgun (WGS) entry which is preliminary data.</text>
</comment>
<dbReference type="InterPro" id="IPR025996">
    <property type="entry name" value="MT1864/Rv1816-like_C"/>
</dbReference>
<dbReference type="GO" id="GO:0000976">
    <property type="term" value="F:transcription cis-regulatory region binding"/>
    <property type="evidence" value="ECO:0007669"/>
    <property type="project" value="TreeGrafter"/>
</dbReference>
<organism evidence="6 7">
    <name type="scientific">Oricola cellulosilytica</name>
    <dbReference type="NCBI Taxonomy" id="1429082"/>
    <lineage>
        <taxon>Bacteria</taxon>
        <taxon>Pseudomonadati</taxon>
        <taxon>Pseudomonadota</taxon>
        <taxon>Alphaproteobacteria</taxon>
        <taxon>Hyphomicrobiales</taxon>
        <taxon>Ahrensiaceae</taxon>
        <taxon>Oricola</taxon>
    </lineage>
</organism>
<keyword evidence="2 4" id="KW-0238">DNA-binding</keyword>
<dbReference type="OrthoDB" id="7056813at2"/>
<proteinExistence type="predicted"/>
<protein>
    <submittedName>
        <fullName evidence="6">TetR/AcrR family transcriptional regulator</fullName>
    </submittedName>
</protein>
<dbReference type="InterPro" id="IPR050109">
    <property type="entry name" value="HTH-type_TetR-like_transc_reg"/>
</dbReference>
<keyword evidence="3" id="KW-0804">Transcription</keyword>
<dbReference type="PANTHER" id="PTHR30055:SF220">
    <property type="entry name" value="TETR-FAMILY REGULATORY PROTEIN"/>
    <property type="match status" value="1"/>
</dbReference>
<evidence type="ECO:0000256" key="2">
    <source>
        <dbReference type="ARBA" id="ARBA00023125"/>
    </source>
</evidence>
<dbReference type="PANTHER" id="PTHR30055">
    <property type="entry name" value="HTH-TYPE TRANSCRIPTIONAL REGULATOR RUTR"/>
    <property type="match status" value="1"/>
</dbReference>
<reference evidence="6 7" key="1">
    <citation type="journal article" date="2015" name="Antonie Van Leeuwenhoek">
        <title>Oricola cellulosilytica gen. nov., sp. nov., a cellulose-degrading bacterium of the family Phyllobacteriaceae isolated from surface seashore water, and emended descriptions of Mesorhizobium loti and Phyllobacterium myrsinacearum.</title>
        <authorList>
            <person name="Hameed A."/>
            <person name="Shahina M."/>
            <person name="Lai W.A."/>
            <person name="Lin S.Y."/>
            <person name="Young L.S."/>
            <person name="Liu Y.C."/>
            <person name="Hsu Y.H."/>
            <person name="Young C.C."/>
        </authorList>
    </citation>
    <scope>NUCLEOTIDE SEQUENCE [LARGE SCALE GENOMIC DNA]</scope>
    <source>
        <strain evidence="6 7">KCTC 52183</strain>
    </source>
</reference>
<dbReference type="GO" id="GO:0003700">
    <property type="term" value="F:DNA-binding transcription factor activity"/>
    <property type="evidence" value="ECO:0007669"/>
    <property type="project" value="TreeGrafter"/>
</dbReference>
<keyword evidence="1" id="KW-0805">Transcription regulation</keyword>
<dbReference type="InterPro" id="IPR036271">
    <property type="entry name" value="Tet_transcr_reg_TetR-rel_C_sf"/>
</dbReference>
<dbReference type="InterPro" id="IPR009057">
    <property type="entry name" value="Homeodomain-like_sf"/>
</dbReference>
<name>A0A4R0P3E2_9HYPH</name>
<feature type="domain" description="HTH tetR-type" evidence="5">
    <location>
        <begin position="14"/>
        <end position="74"/>
    </location>
</feature>
<dbReference type="PROSITE" id="PS50977">
    <property type="entry name" value="HTH_TETR_2"/>
    <property type="match status" value="1"/>
</dbReference>
<keyword evidence="7" id="KW-1185">Reference proteome</keyword>
<evidence type="ECO:0000256" key="4">
    <source>
        <dbReference type="PROSITE-ProRule" id="PRU00335"/>
    </source>
</evidence>
<evidence type="ECO:0000313" key="7">
    <source>
        <dbReference type="Proteomes" id="UP000291301"/>
    </source>
</evidence>
<gene>
    <name evidence="6" type="ORF">E0D97_16835</name>
</gene>